<organism evidence="3 4">
    <name type="scientific">Cynoglossus semilaevis</name>
    <name type="common">Tongue sole</name>
    <dbReference type="NCBI Taxonomy" id="244447"/>
    <lineage>
        <taxon>Eukaryota</taxon>
        <taxon>Metazoa</taxon>
        <taxon>Chordata</taxon>
        <taxon>Craniata</taxon>
        <taxon>Vertebrata</taxon>
        <taxon>Euteleostomi</taxon>
        <taxon>Actinopterygii</taxon>
        <taxon>Neopterygii</taxon>
        <taxon>Teleostei</taxon>
        <taxon>Neoteleostei</taxon>
        <taxon>Acanthomorphata</taxon>
        <taxon>Carangaria</taxon>
        <taxon>Pleuronectiformes</taxon>
        <taxon>Pleuronectoidei</taxon>
        <taxon>Cynoglossidae</taxon>
        <taxon>Cynoglossinae</taxon>
        <taxon>Cynoglossus</taxon>
    </lineage>
</organism>
<keyword evidence="4" id="KW-1185">Reference proteome</keyword>
<dbReference type="AlphaFoldDB" id="A0A3P8X004"/>
<dbReference type="InterPro" id="IPR013783">
    <property type="entry name" value="Ig-like_fold"/>
</dbReference>
<dbReference type="GO" id="GO:0033173">
    <property type="term" value="P:calcineurin-NFAT signaling cascade"/>
    <property type="evidence" value="ECO:0007669"/>
    <property type="project" value="TreeGrafter"/>
</dbReference>
<dbReference type="InterPro" id="IPR008967">
    <property type="entry name" value="p53-like_TF_DNA-bd_sf"/>
</dbReference>
<dbReference type="InterPro" id="IPR037059">
    <property type="entry name" value="RHD_DNA_bind_dom_sf"/>
</dbReference>
<feature type="region of interest" description="Disordered" evidence="1">
    <location>
        <begin position="88"/>
        <end position="115"/>
    </location>
</feature>
<dbReference type="STRING" id="244447.ENSCSEP00000031006"/>
<evidence type="ECO:0000256" key="1">
    <source>
        <dbReference type="SAM" id="MobiDB-lite"/>
    </source>
</evidence>
<feature type="domain" description="RHD" evidence="2">
    <location>
        <begin position="358"/>
        <end position="540"/>
    </location>
</feature>
<dbReference type="PROSITE" id="PS50254">
    <property type="entry name" value="REL_2"/>
    <property type="match status" value="1"/>
</dbReference>
<feature type="region of interest" description="Disordered" evidence="1">
    <location>
        <begin position="132"/>
        <end position="158"/>
    </location>
</feature>
<dbReference type="GO" id="GO:0000978">
    <property type="term" value="F:RNA polymerase II cis-regulatory region sequence-specific DNA binding"/>
    <property type="evidence" value="ECO:0007669"/>
    <property type="project" value="TreeGrafter"/>
</dbReference>
<dbReference type="GeneTree" id="ENSGT00940000156230"/>
<dbReference type="GO" id="GO:0000981">
    <property type="term" value="F:DNA-binding transcription factor activity, RNA polymerase II-specific"/>
    <property type="evidence" value="ECO:0007669"/>
    <property type="project" value="TreeGrafter"/>
</dbReference>
<dbReference type="GO" id="GO:0007399">
    <property type="term" value="P:nervous system development"/>
    <property type="evidence" value="ECO:0007669"/>
    <property type="project" value="UniProtKB-ARBA"/>
</dbReference>
<feature type="compositionally biased region" description="Polar residues" evidence="1">
    <location>
        <begin position="209"/>
        <end position="220"/>
    </location>
</feature>
<evidence type="ECO:0000259" key="2">
    <source>
        <dbReference type="PROSITE" id="PS50254"/>
    </source>
</evidence>
<evidence type="ECO:0000313" key="3">
    <source>
        <dbReference type="Ensembl" id="ENSCSEP00000031006.1"/>
    </source>
</evidence>
<protein>
    <submittedName>
        <fullName evidence="3">Nuclear factor of activated T-cells, cytoplasmic 2-like</fullName>
    </submittedName>
</protein>
<dbReference type="Pfam" id="PF00554">
    <property type="entry name" value="RHD_DNA_bind"/>
    <property type="match status" value="1"/>
</dbReference>
<evidence type="ECO:0000313" key="4">
    <source>
        <dbReference type="Proteomes" id="UP000265120"/>
    </source>
</evidence>
<dbReference type="Proteomes" id="UP000265120">
    <property type="component" value="Chromosome 11"/>
</dbReference>
<dbReference type="PANTHER" id="PTHR12533:SF4">
    <property type="entry name" value="NUCLEAR FACTOR OF ACTIVATED T-CELLS, CYTOPLASMIC 2"/>
    <property type="match status" value="1"/>
</dbReference>
<proteinExistence type="predicted"/>
<reference evidence="3 4" key="1">
    <citation type="journal article" date="2014" name="Nat. Genet.">
        <title>Whole-genome sequence of a flatfish provides insights into ZW sex chromosome evolution and adaptation to a benthic lifestyle.</title>
        <authorList>
            <person name="Chen S."/>
            <person name="Zhang G."/>
            <person name="Shao C."/>
            <person name="Huang Q."/>
            <person name="Liu G."/>
            <person name="Zhang P."/>
            <person name="Song W."/>
            <person name="An N."/>
            <person name="Chalopin D."/>
            <person name="Volff J.N."/>
            <person name="Hong Y."/>
            <person name="Li Q."/>
            <person name="Sha Z."/>
            <person name="Zhou H."/>
            <person name="Xie M."/>
            <person name="Yu Q."/>
            <person name="Liu Y."/>
            <person name="Xiang H."/>
            <person name="Wang N."/>
            <person name="Wu K."/>
            <person name="Yang C."/>
            <person name="Zhou Q."/>
            <person name="Liao X."/>
            <person name="Yang L."/>
            <person name="Hu Q."/>
            <person name="Zhang J."/>
            <person name="Meng L."/>
            <person name="Jin L."/>
            <person name="Tian Y."/>
            <person name="Lian J."/>
            <person name="Yang J."/>
            <person name="Miao G."/>
            <person name="Liu S."/>
            <person name="Liang Z."/>
            <person name="Yan F."/>
            <person name="Li Y."/>
            <person name="Sun B."/>
            <person name="Zhang H."/>
            <person name="Zhang J."/>
            <person name="Zhu Y."/>
            <person name="Du M."/>
            <person name="Zhao Y."/>
            <person name="Schartl M."/>
            <person name="Tang Q."/>
            <person name="Wang J."/>
        </authorList>
    </citation>
    <scope>NUCLEOTIDE SEQUENCE</scope>
</reference>
<dbReference type="InterPro" id="IPR011539">
    <property type="entry name" value="RHD_DNA_bind_dom"/>
</dbReference>
<dbReference type="InterPro" id="IPR008366">
    <property type="entry name" value="NFAT"/>
</dbReference>
<reference evidence="3" key="2">
    <citation type="submission" date="2025-08" db="UniProtKB">
        <authorList>
            <consortium name="Ensembl"/>
        </authorList>
    </citation>
    <scope>IDENTIFICATION</scope>
</reference>
<reference evidence="3" key="3">
    <citation type="submission" date="2025-09" db="UniProtKB">
        <authorList>
            <consortium name="Ensembl"/>
        </authorList>
    </citation>
    <scope>IDENTIFICATION</scope>
</reference>
<accession>A0A3P8X004</accession>
<dbReference type="Gene3D" id="2.60.40.340">
    <property type="entry name" value="Rel homology domain (RHD), DNA-binding domain"/>
    <property type="match status" value="1"/>
</dbReference>
<dbReference type="FunFam" id="2.60.40.340:FF:000001">
    <property type="entry name" value="Nuclear factor of activated T-cells, cytoplasmic, calcineurin-dependent 2"/>
    <property type="match status" value="1"/>
</dbReference>
<dbReference type="InterPro" id="IPR014756">
    <property type="entry name" value="Ig_E-set"/>
</dbReference>
<feature type="region of interest" description="Disordered" evidence="1">
    <location>
        <begin position="209"/>
        <end position="260"/>
    </location>
</feature>
<dbReference type="Ensembl" id="ENSCSET00000031413.1">
    <property type="protein sequence ID" value="ENSCSEP00000031006.1"/>
    <property type="gene ID" value="ENSCSEG00000019842.1"/>
</dbReference>
<dbReference type="OMA" id="IIRRDMK"/>
<sequence length="695" mass="77026">MSSGGLGPDISQEELDFDELFLYNIPGQHQLSVGCDKEDPVAFCPNTDHTPLLVVEHHFTSDQSASSQSFHSQPNEENLSEAMFDSLGLASEPGNIPAPSPRIEITPSGDSLTSQTLEPKVFGAYRECVSPASSNSSTGWPPESYSPAASPCVSPSHGGGCSTGLSALDLCPGLQSIQTPSSVHSSPGASPRNSITDETFLLPQQQHVTVPLSQQRSRSISPHGKRAYDQVGPCPDSIPVKQRSRSPSPIPSPYERQESHHLHQYQANLQFQAQLQSSSSAGQEKDWNSSQPRTVPIVMVHNAHGPALTQDCVYGEVYDWAVEQERMVRSGAEVKSDIYYVVPPDPANYGTFSCPSVAPLPAFEWPLPSQCGQCELLILQQPRSHHRAHYETEGSRGAVKTSKGDHPEVQLRGYQGSAPLMLQVFIGTADERLLRPHAFYQVHRITGKNVTTPNVERIINGTKVLEIPLEPTNHMRVLIDCVGILKLKNADIELKNGETDIGRKNTRVRLVFRVHIPQPGGQIVSLQVASDPIECSQRSAQEVPAVERQDLDRCSVLGGQQMVLTGQNFTQDSRVMFSEKTQGWSLRNKPPRLNIQTTNCRYLFHCCWYHFHVYERSLTKATASGLLAYHKDWKQENIYRRDPPTSIMTAHTITQTGKKSRQRSILKAQHLNAALPQKRKYICDFGVKNHVFEFT</sequence>
<dbReference type="InParanoid" id="A0A3P8X004"/>
<dbReference type="GO" id="GO:0005667">
    <property type="term" value="C:transcription regulator complex"/>
    <property type="evidence" value="ECO:0007669"/>
    <property type="project" value="TreeGrafter"/>
</dbReference>
<dbReference type="PRINTS" id="PR01789">
    <property type="entry name" value="NUCFACTORATC"/>
</dbReference>
<dbReference type="Gene3D" id="2.60.40.10">
    <property type="entry name" value="Immunoglobulins"/>
    <property type="match status" value="1"/>
</dbReference>
<dbReference type="SUPFAM" id="SSF49417">
    <property type="entry name" value="p53-like transcription factors"/>
    <property type="match status" value="1"/>
</dbReference>
<dbReference type="SUPFAM" id="SSF81296">
    <property type="entry name" value="E set domains"/>
    <property type="match status" value="1"/>
</dbReference>
<dbReference type="PANTHER" id="PTHR12533">
    <property type="entry name" value="NFAT"/>
    <property type="match status" value="1"/>
</dbReference>
<name>A0A3P8X004_CYNSE</name>